<evidence type="ECO:0000313" key="3">
    <source>
        <dbReference type="Proteomes" id="UP001174909"/>
    </source>
</evidence>
<keyword evidence="1" id="KW-0732">Signal</keyword>
<feature type="non-terminal residue" evidence="2">
    <location>
        <position position="120"/>
    </location>
</feature>
<name>A0AA35WHW3_GEOBA</name>
<dbReference type="AlphaFoldDB" id="A0AA35WHW3"/>
<reference evidence="2" key="1">
    <citation type="submission" date="2023-03" db="EMBL/GenBank/DDBJ databases">
        <authorList>
            <person name="Steffen K."/>
            <person name="Cardenas P."/>
        </authorList>
    </citation>
    <scope>NUCLEOTIDE SEQUENCE</scope>
</reference>
<evidence type="ECO:0000256" key="1">
    <source>
        <dbReference type="SAM" id="SignalP"/>
    </source>
</evidence>
<feature type="signal peptide" evidence="1">
    <location>
        <begin position="1"/>
        <end position="28"/>
    </location>
</feature>
<keyword evidence="3" id="KW-1185">Reference proteome</keyword>
<accession>A0AA35WHW3</accession>
<proteinExistence type="predicted"/>
<protein>
    <submittedName>
        <fullName evidence="2">Uncharacterized protein</fullName>
    </submittedName>
</protein>
<comment type="caution">
    <text evidence="2">The sequence shown here is derived from an EMBL/GenBank/DDBJ whole genome shotgun (WGS) entry which is preliminary data.</text>
</comment>
<sequence>VPFLGSSFGAHVSFLLSWQCWLCGPDFAERFRPSRFKIRRTWTALRSQKRICARNKAKGLYHAQGPEVFYFAFFLMRGRAKKILVIMIRSFFLPGVTRGASAAAQHMMCSSVLHMGVAEV</sequence>
<dbReference type="Proteomes" id="UP001174909">
    <property type="component" value="Unassembled WGS sequence"/>
</dbReference>
<organism evidence="2 3">
    <name type="scientific">Geodia barretti</name>
    <name type="common">Barrett's horny sponge</name>
    <dbReference type="NCBI Taxonomy" id="519541"/>
    <lineage>
        <taxon>Eukaryota</taxon>
        <taxon>Metazoa</taxon>
        <taxon>Porifera</taxon>
        <taxon>Demospongiae</taxon>
        <taxon>Heteroscleromorpha</taxon>
        <taxon>Tetractinellida</taxon>
        <taxon>Astrophorina</taxon>
        <taxon>Geodiidae</taxon>
        <taxon>Geodia</taxon>
    </lineage>
</organism>
<dbReference type="EMBL" id="CASHTH010001400">
    <property type="protein sequence ID" value="CAI8014920.1"/>
    <property type="molecule type" value="Genomic_DNA"/>
</dbReference>
<feature type="chain" id="PRO_5041371238" evidence="1">
    <location>
        <begin position="29"/>
        <end position="120"/>
    </location>
</feature>
<gene>
    <name evidence="2" type="ORF">GBAR_LOCUS9298</name>
</gene>
<evidence type="ECO:0000313" key="2">
    <source>
        <dbReference type="EMBL" id="CAI8014920.1"/>
    </source>
</evidence>